<dbReference type="Proteomes" id="UP001590951">
    <property type="component" value="Unassembled WGS sequence"/>
</dbReference>
<evidence type="ECO:0000256" key="2">
    <source>
        <dbReference type="SAM" id="Phobius"/>
    </source>
</evidence>
<keyword evidence="2" id="KW-0472">Membrane</keyword>
<name>A0ABR4AWL7_9LECA</name>
<reference evidence="3 4" key="1">
    <citation type="submission" date="2024-09" db="EMBL/GenBank/DDBJ databases">
        <title>Rethinking Asexuality: The Enigmatic Case of Functional Sexual Genes in Lepraria (Stereocaulaceae).</title>
        <authorList>
            <person name="Doellman M."/>
            <person name="Sun Y."/>
            <person name="Barcenas-Pena A."/>
            <person name="Lumbsch H.T."/>
            <person name="Grewe F."/>
        </authorList>
    </citation>
    <scope>NUCLEOTIDE SEQUENCE [LARGE SCALE GENOMIC DNA]</scope>
    <source>
        <strain evidence="3 4">Grewe 0041</strain>
    </source>
</reference>
<organism evidence="3 4">
    <name type="scientific">Lepraria finkii</name>
    <dbReference type="NCBI Taxonomy" id="1340010"/>
    <lineage>
        <taxon>Eukaryota</taxon>
        <taxon>Fungi</taxon>
        <taxon>Dikarya</taxon>
        <taxon>Ascomycota</taxon>
        <taxon>Pezizomycotina</taxon>
        <taxon>Lecanoromycetes</taxon>
        <taxon>OSLEUM clade</taxon>
        <taxon>Lecanoromycetidae</taxon>
        <taxon>Lecanorales</taxon>
        <taxon>Lecanorineae</taxon>
        <taxon>Stereocaulaceae</taxon>
        <taxon>Lepraria</taxon>
    </lineage>
</organism>
<evidence type="ECO:0000256" key="1">
    <source>
        <dbReference type="SAM" id="MobiDB-lite"/>
    </source>
</evidence>
<proteinExistence type="predicted"/>
<evidence type="ECO:0000313" key="3">
    <source>
        <dbReference type="EMBL" id="KAL2049322.1"/>
    </source>
</evidence>
<gene>
    <name evidence="3" type="ORF">ABVK25_010419</name>
</gene>
<keyword evidence="2" id="KW-0812">Transmembrane</keyword>
<keyword evidence="2" id="KW-1133">Transmembrane helix</keyword>
<feature type="compositionally biased region" description="Polar residues" evidence="1">
    <location>
        <begin position="14"/>
        <end position="24"/>
    </location>
</feature>
<dbReference type="SUPFAM" id="SSF103473">
    <property type="entry name" value="MFS general substrate transporter"/>
    <property type="match status" value="1"/>
</dbReference>
<comment type="caution">
    <text evidence="3">The sequence shown here is derived from an EMBL/GenBank/DDBJ whole genome shotgun (WGS) entry which is preliminary data.</text>
</comment>
<dbReference type="EMBL" id="JBHFEH010000066">
    <property type="protein sequence ID" value="KAL2049322.1"/>
    <property type="molecule type" value="Genomic_DNA"/>
</dbReference>
<sequence>MAEEEEGEIKRSNSNESDSPSQETEAPKPKEGRVNGGLIAWLQVLGAFCLFFTSWGIVNSFGVYQTYYENDLLSATSTSSQISWIGSIQAFLLVVIGVVTGPIFDQGYLQPLL</sequence>
<feature type="transmembrane region" description="Helical" evidence="2">
    <location>
        <begin position="82"/>
        <end position="104"/>
    </location>
</feature>
<evidence type="ECO:0000313" key="4">
    <source>
        <dbReference type="Proteomes" id="UP001590951"/>
    </source>
</evidence>
<accession>A0ABR4AWL7</accession>
<protein>
    <submittedName>
        <fullName evidence="3">Uncharacterized protein</fullName>
    </submittedName>
</protein>
<feature type="transmembrane region" description="Helical" evidence="2">
    <location>
        <begin position="38"/>
        <end position="62"/>
    </location>
</feature>
<keyword evidence="4" id="KW-1185">Reference proteome</keyword>
<dbReference type="InterPro" id="IPR036259">
    <property type="entry name" value="MFS_trans_sf"/>
</dbReference>
<feature type="region of interest" description="Disordered" evidence="1">
    <location>
        <begin position="1"/>
        <end position="33"/>
    </location>
</feature>